<comment type="caution">
    <text evidence="7">The sequence shown here is derived from an EMBL/GenBank/DDBJ whole genome shotgun (WGS) entry which is preliminary data.</text>
</comment>
<dbReference type="OrthoDB" id="9790194at2"/>
<evidence type="ECO:0000256" key="2">
    <source>
        <dbReference type="ARBA" id="ARBA00023008"/>
    </source>
</evidence>
<feature type="binding site" evidence="3">
    <location>
        <position position="169"/>
    </location>
    <ligand>
        <name>Cu cation</name>
        <dbReference type="ChEBI" id="CHEBI:23378"/>
    </ligand>
</feature>
<dbReference type="InterPro" id="IPR003782">
    <property type="entry name" value="SCO1/SenC"/>
</dbReference>
<keyword evidence="8" id="KW-1185">Reference proteome</keyword>
<feature type="chain" id="PRO_5021903264" evidence="5">
    <location>
        <begin position="28"/>
        <end position="204"/>
    </location>
</feature>
<evidence type="ECO:0000313" key="7">
    <source>
        <dbReference type="EMBL" id="TSH93329.1"/>
    </source>
</evidence>
<dbReference type="FunFam" id="3.40.30.10:FF:000013">
    <property type="entry name" value="Blast:Protein SCO1 homolog, mitochondrial"/>
    <property type="match status" value="1"/>
</dbReference>
<dbReference type="InterPro" id="IPR036249">
    <property type="entry name" value="Thioredoxin-like_sf"/>
</dbReference>
<keyword evidence="2 3" id="KW-0186">Copper</keyword>
<evidence type="ECO:0000256" key="3">
    <source>
        <dbReference type="PIRSR" id="PIRSR603782-1"/>
    </source>
</evidence>
<dbReference type="PANTHER" id="PTHR12151:SF25">
    <property type="entry name" value="LINALOOL DEHYDRATASE_ISOMERASE DOMAIN-CONTAINING PROTEIN"/>
    <property type="match status" value="1"/>
</dbReference>
<evidence type="ECO:0000259" key="6">
    <source>
        <dbReference type="PROSITE" id="PS51352"/>
    </source>
</evidence>
<evidence type="ECO:0000256" key="1">
    <source>
        <dbReference type="ARBA" id="ARBA00010996"/>
    </source>
</evidence>
<dbReference type="Pfam" id="PF02630">
    <property type="entry name" value="SCO1-SenC"/>
    <property type="match status" value="1"/>
</dbReference>
<feature type="binding site" evidence="3">
    <location>
        <position position="80"/>
    </location>
    <ligand>
        <name>Cu cation</name>
        <dbReference type="ChEBI" id="CHEBI:23378"/>
    </ligand>
</feature>
<dbReference type="GO" id="GO:0046872">
    <property type="term" value="F:metal ion binding"/>
    <property type="evidence" value="ECO:0007669"/>
    <property type="project" value="UniProtKB-KW"/>
</dbReference>
<dbReference type="EMBL" id="VLTJ01000028">
    <property type="protein sequence ID" value="TSH93329.1"/>
    <property type="molecule type" value="Genomic_DNA"/>
</dbReference>
<dbReference type="PROSITE" id="PS51352">
    <property type="entry name" value="THIOREDOXIN_2"/>
    <property type="match status" value="1"/>
</dbReference>
<name>A0A556AKB4_9BURK</name>
<evidence type="ECO:0000313" key="8">
    <source>
        <dbReference type="Proteomes" id="UP000318405"/>
    </source>
</evidence>
<gene>
    <name evidence="7" type="ORF">FOZ76_13740</name>
</gene>
<dbReference type="InterPro" id="IPR013766">
    <property type="entry name" value="Thioredoxin_domain"/>
</dbReference>
<proteinExistence type="inferred from homology"/>
<reference evidence="7 8" key="1">
    <citation type="submission" date="2019-07" db="EMBL/GenBank/DDBJ databases">
        <title>Qingshengfaniella alkalisoli gen. nov., sp. nov., isolated from saline soil.</title>
        <authorList>
            <person name="Xu L."/>
            <person name="Huang X.-X."/>
            <person name="Sun J.-Q."/>
        </authorList>
    </citation>
    <scope>NUCLEOTIDE SEQUENCE [LARGE SCALE GENOMIC DNA]</scope>
    <source>
        <strain evidence="7 8">DSM 27279</strain>
    </source>
</reference>
<sequence>MTHSLLKPARRRLLAAGAAGLALPALLSGCLDKSASFRGTDVGRSDIGQNWRLPDTEGEMRSAEDFKGKVAVAFFGFIQCPDVCPTTLAELTEVKRQLGPDGERMQVLFITVDPERDTPQIIREYLDNFDGSFVGLRGDLEQLADAARAFKAFYAKVPGPGGEGYTMDHSAGLYFFDPEGNVRVYARYGQPVEDMVADVRTLLG</sequence>
<dbReference type="PANTHER" id="PTHR12151">
    <property type="entry name" value="ELECTRON TRANSPORT PROTIN SCO1/SENC FAMILY MEMBER"/>
    <property type="match status" value="1"/>
</dbReference>
<organism evidence="7 8">
    <name type="scientific">Verticiella sediminum</name>
    <dbReference type="NCBI Taxonomy" id="1247510"/>
    <lineage>
        <taxon>Bacteria</taxon>
        <taxon>Pseudomonadati</taxon>
        <taxon>Pseudomonadota</taxon>
        <taxon>Betaproteobacteria</taxon>
        <taxon>Burkholderiales</taxon>
        <taxon>Alcaligenaceae</taxon>
        <taxon>Verticiella</taxon>
    </lineage>
</organism>
<dbReference type="AlphaFoldDB" id="A0A556AKB4"/>
<accession>A0A556AKB4</accession>
<keyword evidence="4" id="KW-1015">Disulfide bond</keyword>
<feature type="disulfide bond" description="Redox-active" evidence="4">
    <location>
        <begin position="80"/>
        <end position="84"/>
    </location>
</feature>
<feature type="signal peptide" evidence="5">
    <location>
        <begin position="1"/>
        <end position="27"/>
    </location>
</feature>
<protein>
    <submittedName>
        <fullName evidence="7">SCO family protein</fullName>
    </submittedName>
</protein>
<dbReference type="PROSITE" id="PS51257">
    <property type="entry name" value="PROKAR_LIPOPROTEIN"/>
    <property type="match status" value="1"/>
</dbReference>
<feature type="binding site" evidence="3">
    <location>
        <position position="84"/>
    </location>
    <ligand>
        <name>Cu cation</name>
        <dbReference type="ChEBI" id="CHEBI:23378"/>
    </ligand>
</feature>
<keyword evidence="5" id="KW-0732">Signal</keyword>
<keyword evidence="3" id="KW-0479">Metal-binding</keyword>
<feature type="domain" description="Thioredoxin" evidence="6">
    <location>
        <begin position="42"/>
        <end position="204"/>
    </location>
</feature>
<evidence type="ECO:0000256" key="4">
    <source>
        <dbReference type="PIRSR" id="PIRSR603782-2"/>
    </source>
</evidence>
<evidence type="ECO:0000256" key="5">
    <source>
        <dbReference type="SAM" id="SignalP"/>
    </source>
</evidence>
<dbReference type="SUPFAM" id="SSF52833">
    <property type="entry name" value="Thioredoxin-like"/>
    <property type="match status" value="1"/>
</dbReference>
<dbReference type="CDD" id="cd02968">
    <property type="entry name" value="SCO"/>
    <property type="match status" value="1"/>
</dbReference>
<comment type="similarity">
    <text evidence="1">Belongs to the SCO1/2 family.</text>
</comment>
<dbReference type="RefSeq" id="WP_143948847.1">
    <property type="nucleotide sequence ID" value="NZ_BAABMB010000006.1"/>
</dbReference>
<dbReference type="Proteomes" id="UP000318405">
    <property type="component" value="Unassembled WGS sequence"/>
</dbReference>
<dbReference type="Gene3D" id="3.40.30.10">
    <property type="entry name" value="Glutaredoxin"/>
    <property type="match status" value="1"/>
</dbReference>